<dbReference type="Pfam" id="PF11174">
    <property type="entry name" value="DUF2970"/>
    <property type="match status" value="1"/>
</dbReference>
<reference evidence="2 3" key="1">
    <citation type="journal article" date="2011" name="J. Bacteriol.">
        <title>Genome sequence of strain IMCC3088, a proteorhodopsin-containing marine bacterium belonging to the OM60/NOR5 clade.</title>
        <authorList>
            <person name="Jang Y."/>
            <person name="Oh H.M."/>
            <person name="Kang I."/>
            <person name="Lee K."/>
            <person name="Yang S.J."/>
            <person name="Cho J.C."/>
        </authorList>
    </citation>
    <scope>NUCLEOTIDE SEQUENCE [LARGE SCALE GENOMIC DNA]</scope>
    <source>
        <strain evidence="2 3">IMCC3088</strain>
    </source>
</reference>
<dbReference type="STRING" id="2518989.IMCC3088_1136"/>
<protein>
    <recommendedName>
        <fullName evidence="4">DUF2970 domain-containing protein</fullName>
    </recommendedName>
</protein>
<dbReference type="AlphaFoldDB" id="F3L144"/>
<feature type="transmembrane region" description="Helical" evidence="1">
    <location>
        <begin position="34"/>
        <end position="54"/>
    </location>
</feature>
<evidence type="ECO:0008006" key="4">
    <source>
        <dbReference type="Google" id="ProtNLM"/>
    </source>
</evidence>
<name>F3L144_9GAMM</name>
<gene>
    <name evidence="2" type="ORF">IMCC3088_1136</name>
</gene>
<dbReference type="EMBL" id="AEIG01000026">
    <property type="protein sequence ID" value="EGG29989.1"/>
    <property type="molecule type" value="Genomic_DNA"/>
</dbReference>
<dbReference type="Proteomes" id="UP000005615">
    <property type="component" value="Unassembled WGS sequence"/>
</dbReference>
<sequence length="63" mass="6787">MGLWDIVRSVFAAGLGVQSSKNRERDFNQGSAKVFFFAGLIFTVIFIGGVYGVVQMVLASAGR</sequence>
<dbReference type="InterPro" id="IPR021344">
    <property type="entry name" value="DUF2970"/>
</dbReference>
<keyword evidence="1" id="KW-0472">Membrane</keyword>
<organism evidence="2 3">
    <name type="scientific">Aequoribacter fuscus</name>
    <dbReference type="NCBI Taxonomy" id="2518989"/>
    <lineage>
        <taxon>Bacteria</taxon>
        <taxon>Pseudomonadati</taxon>
        <taxon>Pseudomonadota</taxon>
        <taxon>Gammaproteobacteria</taxon>
        <taxon>Cellvibrionales</taxon>
        <taxon>Halieaceae</taxon>
        <taxon>Aequoribacter</taxon>
    </lineage>
</organism>
<evidence type="ECO:0000256" key="1">
    <source>
        <dbReference type="SAM" id="Phobius"/>
    </source>
</evidence>
<keyword evidence="1" id="KW-1133">Transmembrane helix</keyword>
<evidence type="ECO:0000313" key="2">
    <source>
        <dbReference type="EMBL" id="EGG29989.1"/>
    </source>
</evidence>
<keyword evidence="1" id="KW-0812">Transmembrane</keyword>
<accession>F3L144</accession>
<evidence type="ECO:0000313" key="3">
    <source>
        <dbReference type="Proteomes" id="UP000005615"/>
    </source>
</evidence>
<proteinExistence type="predicted"/>
<comment type="caution">
    <text evidence="2">The sequence shown here is derived from an EMBL/GenBank/DDBJ whole genome shotgun (WGS) entry which is preliminary data.</text>
</comment>
<keyword evidence="3" id="KW-1185">Reference proteome</keyword>